<proteinExistence type="predicted"/>
<keyword evidence="2" id="KW-1185">Reference proteome</keyword>
<reference evidence="1" key="2">
    <citation type="submission" date="2023-06" db="EMBL/GenBank/DDBJ databases">
        <authorList>
            <consortium name="Lawrence Berkeley National Laboratory"/>
            <person name="Haridas S."/>
            <person name="Hensen N."/>
            <person name="Bonometti L."/>
            <person name="Westerberg I."/>
            <person name="Brannstrom I.O."/>
            <person name="Guillou S."/>
            <person name="Cros-Aarteil S."/>
            <person name="Calhoun S."/>
            <person name="Kuo A."/>
            <person name="Mondo S."/>
            <person name="Pangilinan J."/>
            <person name="Riley R."/>
            <person name="Labutti K."/>
            <person name="Andreopoulos B."/>
            <person name="Lipzen A."/>
            <person name="Chen C."/>
            <person name="Yanf M."/>
            <person name="Daum C."/>
            <person name="Ng V."/>
            <person name="Clum A."/>
            <person name="Steindorff A."/>
            <person name="Ohm R."/>
            <person name="Martin F."/>
            <person name="Silar P."/>
            <person name="Natvig D."/>
            <person name="Lalanne C."/>
            <person name="Gautier V."/>
            <person name="Ament-Velasquez S.L."/>
            <person name="Kruys A."/>
            <person name="Hutchinson M.I."/>
            <person name="Powell A.J."/>
            <person name="Barry K."/>
            <person name="Miller A.N."/>
            <person name="Grigoriev I.V."/>
            <person name="Debuchy R."/>
            <person name="Gladieux P."/>
            <person name="Thoren M.H."/>
            <person name="Johannesson H."/>
        </authorList>
    </citation>
    <scope>NUCLEOTIDE SEQUENCE</scope>
    <source>
        <strain evidence="1">CBS 168.71</strain>
    </source>
</reference>
<dbReference type="EMBL" id="JAUEPN010000015">
    <property type="protein sequence ID" value="KAK3290138.1"/>
    <property type="molecule type" value="Genomic_DNA"/>
</dbReference>
<name>A0AAE0H542_9PEZI</name>
<dbReference type="GeneID" id="87841927"/>
<sequence length="193" mass="20590">MQRSPCHCSFSGLQRIAACLGQGILPLDNVLQLGAELQGHLHKMVKCERCVTSKRAAAMLSQLIPRLISFYEAAHLTVATAEWARPGPTSTQLPGESGRGVPLVQLVSCEMRLGRLPIDSSEARMLVEVVLVDASLDLNGQLQEWKAAVDGSMELVQGGSEPVGAVIGHCCDRLAKLIGLLQFGGLSSAQLHV</sequence>
<dbReference type="AlphaFoldDB" id="A0AAE0H542"/>
<gene>
    <name evidence="1" type="ORF">B0H64DRAFT_413499</name>
</gene>
<accession>A0AAE0H542</accession>
<protein>
    <submittedName>
        <fullName evidence="1">Uncharacterized protein</fullName>
    </submittedName>
</protein>
<evidence type="ECO:0000313" key="1">
    <source>
        <dbReference type="EMBL" id="KAK3290138.1"/>
    </source>
</evidence>
<organism evidence="1 2">
    <name type="scientific">Chaetomium fimeti</name>
    <dbReference type="NCBI Taxonomy" id="1854472"/>
    <lineage>
        <taxon>Eukaryota</taxon>
        <taxon>Fungi</taxon>
        <taxon>Dikarya</taxon>
        <taxon>Ascomycota</taxon>
        <taxon>Pezizomycotina</taxon>
        <taxon>Sordariomycetes</taxon>
        <taxon>Sordariomycetidae</taxon>
        <taxon>Sordariales</taxon>
        <taxon>Chaetomiaceae</taxon>
        <taxon>Chaetomium</taxon>
    </lineage>
</organism>
<evidence type="ECO:0000313" key="2">
    <source>
        <dbReference type="Proteomes" id="UP001278766"/>
    </source>
</evidence>
<comment type="caution">
    <text evidence="1">The sequence shown here is derived from an EMBL/GenBank/DDBJ whole genome shotgun (WGS) entry which is preliminary data.</text>
</comment>
<reference evidence="1" key="1">
    <citation type="journal article" date="2023" name="Mol. Phylogenet. Evol.">
        <title>Genome-scale phylogeny and comparative genomics of the fungal order Sordariales.</title>
        <authorList>
            <person name="Hensen N."/>
            <person name="Bonometti L."/>
            <person name="Westerberg I."/>
            <person name="Brannstrom I.O."/>
            <person name="Guillou S."/>
            <person name="Cros-Aarteil S."/>
            <person name="Calhoun S."/>
            <person name="Haridas S."/>
            <person name="Kuo A."/>
            <person name="Mondo S."/>
            <person name="Pangilinan J."/>
            <person name="Riley R."/>
            <person name="LaButti K."/>
            <person name="Andreopoulos B."/>
            <person name="Lipzen A."/>
            <person name="Chen C."/>
            <person name="Yan M."/>
            <person name="Daum C."/>
            <person name="Ng V."/>
            <person name="Clum A."/>
            <person name="Steindorff A."/>
            <person name="Ohm R.A."/>
            <person name="Martin F."/>
            <person name="Silar P."/>
            <person name="Natvig D.O."/>
            <person name="Lalanne C."/>
            <person name="Gautier V."/>
            <person name="Ament-Velasquez S.L."/>
            <person name="Kruys A."/>
            <person name="Hutchinson M.I."/>
            <person name="Powell A.J."/>
            <person name="Barry K."/>
            <person name="Miller A.N."/>
            <person name="Grigoriev I.V."/>
            <person name="Debuchy R."/>
            <person name="Gladieux P."/>
            <person name="Hiltunen Thoren M."/>
            <person name="Johannesson H."/>
        </authorList>
    </citation>
    <scope>NUCLEOTIDE SEQUENCE</scope>
    <source>
        <strain evidence="1">CBS 168.71</strain>
    </source>
</reference>
<dbReference type="RefSeq" id="XP_062653652.1">
    <property type="nucleotide sequence ID" value="XM_062804979.1"/>
</dbReference>
<dbReference type="Proteomes" id="UP001278766">
    <property type="component" value="Unassembled WGS sequence"/>
</dbReference>